<reference evidence="2 3" key="1">
    <citation type="journal article" date="2007" name="Nature">
        <title>Evolution of genes and genomes on the Drosophila phylogeny.</title>
        <authorList>
            <consortium name="Drosophila 12 Genomes Consortium"/>
            <person name="Clark A.G."/>
            <person name="Eisen M.B."/>
            <person name="Smith D.R."/>
            <person name="Bergman C.M."/>
            <person name="Oliver B."/>
            <person name="Markow T.A."/>
            <person name="Kaufman T.C."/>
            <person name="Kellis M."/>
            <person name="Gelbart W."/>
            <person name="Iyer V.N."/>
            <person name="Pollard D.A."/>
            <person name="Sackton T.B."/>
            <person name="Larracuente A.M."/>
            <person name="Singh N.D."/>
            <person name="Abad J.P."/>
            <person name="Abt D.N."/>
            <person name="Adryan B."/>
            <person name="Aguade M."/>
            <person name="Akashi H."/>
            <person name="Anderson W.W."/>
            <person name="Aquadro C.F."/>
            <person name="Ardell D.H."/>
            <person name="Arguello R."/>
            <person name="Artieri C.G."/>
            <person name="Barbash D.A."/>
            <person name="Barker D."/>
            <person name="Barsanti P."/>
            <person name="Batterham P."/>
            <person name="Batzoglou S."/>
            <person name="Begun D."/>
            <person name="Bhutkar A."/>
            <person name="Blanco E."/>
            <person name="Bosak S.A."/>
            <person name="Bradley R.K."/>
            <person name="Brand A.D."/>
            <person name="Brent M.R."/>
            <person name="Brooks A.N."/>
            <person name="Brown R.H."/>
            <person name="Butlin R.K."/>
            <person name="Caggese C."/>
            <person name="Calvi B.R."/>
            <person name="Bernardo de Carvalho A."/>
            <person name="Caspi A."/>
            <person name="Castrezana S."/>
            <person name="Celniker S.E."/>
            <person name="Chang J.L."/>
            <person name="Chapple C."/>
            <person name="Chatterji S."/>
            <person name="Chinwalla A."/>
            <person name="Civetta A."/>
            <person name="Clifton S.W."/>
            <person name="Comeron J.M."/>
            <person name="Costello J.C."/>
            <person name="Coyne J.A."/>
            <person name="Daub J."/>
            <person name="David R.G."/>
            <person name="Delcher A.L."/>
            <person name="Delehaunty K."/>
            <person name="Do C.B."/>
            <person name="Ebling H."/>
            <person name="Edwards K."/>
            <person name="Eickbush T."/>
            <person name="Evans J.D."/>
            <person name="Filipski A."/>
            <person name="Findeiss S."/>
            <person name="Freyhult E."/>
            <person name="Fulton L."/>
            <person name="Fulton R."/>
            <person name="Garcia A.C."/>
            <person name="Gardiner A."/>
            <person name="Garfield D.A."/>
            <person name="Garvin B.E."/>
            <person name="Gibson G."/>
            <person name="Gilbert D."/>
            <person name="Gnerre S."/>
            <person name="Godfrey J."/>
            <person name="Good R."/>
            <person name="Gotea V."/>
            <person name="Gravely B."/>
            <person name="Greenberg A.J."/>
            <person name="Griffiths-Jones S."/>
            <person name="Gross S."/>
            <person name="Guigo R."/>
            <person name="Gustafson E.A."/>
            <person name="Haerty W."/>
            <person name="Hahn M.W."/>
            <person name="Halligan D.L."/>
            <person name="Halpern A.L."/>
            <person name="Halter G.M."/>
            <person name="Han M.V."/>
            <person name="Heger A."/>
            <person name="Hillier L."/>
            <person name="Hinrichs A.S."/>
            <person name="Holmes I."/>
            <person name="Hoskins R.A."/>
            <person name="Hubisz M.J."/>
            <person name="Hultmark D."/>
            <person name="Huntley M.A."/>
            <person name="Jaffe D.B."/>
            <person name="Jagadeeshan S."/>
            <person name="Jeck W.R."/>
            <person name="Johnson J."/>
            <person name="Jones C.D."/>
            <person name="Jordan W.C."/>
            <person name="Karpen G.H."/>
            <person name="Kataoka E."/>
            <person name="Keightley P.D."/>
            <person name="Kheradpour P."/>
            <person name="Kirkness E.F."/>
            <person name="Koerich L.B."/>
            <person name="Kristiansen K."/>
            <person name="Kudrna D."/>
            <person name="Kulathinal R.J."/>
            <person name="Kumar S."/>
            <person name="Kwok R."/>
            <person name="Lander E."/>
            <person name="Langley C.H."/>
            <person name="Lapoint R."/>
            <person name="Lazzaro B.P."/>
            <person name="Lee S.J."/>
            <person name="Levesque L."/>
            <person name="Li R."/>
            <person name="Lin C.F."/>
            <person name="Lin M.F."/>
            <person name="Lindblad-Toh K."/>
            <person name="Llopart A."/>
            <person name="Long M."/>
            <person name="Low L."/>
            <person name="Lozovsky E."/>
            <person name="Lu J."/>
            <person name="Luo M."/>
            <person name="Machado C.A."/>
            <person name="Makalowski W."/>
            <person name="Marzo M."/>
            <person name="Matsuda M."/>
            <person name="Matzkin L."/>
            <person name="McAllister B."/>
            <person name="McBride C.S."/>
            <person name="McKernan B."/>
            <person name="McKernan K."/>
            <person name="Mendez-Lago M."/>
            <person name="Minx P."/>
            <person name="Mollenhauer M.U."/>
            <person name="Montooth K."/>
            <person name="Mount S.M."/>
            <person name="Mu X."/>
            <person name="Myers E."/>
            <person name="Negre B."/>
            <person name="Newfeld S."/>
            <person name="Nielsen R."/>
            <person name="Noor M.A."/>
            <person name="O'Grady P."/>
            <person name="Pachter L."/>
            <person name="Papaceit M."/>
            <person name="Parisi M.J."/>
            <person name="Parisi M."/>
            <person name="Parts L."/>
            <person name="Pedersen J.S."/>
            <person name="Pesole G."/>
            <person name="Phillippy A.M."/>
            <person name="Ponting C.P."/>
            <person name="Pop M."/>
            <person name="Porcelli D."/>
            <person name="Powell J.R."/>
            <person name="Prohaska S."/>
            <person name="Pruitt K."/>
            <person name="Puig M."/>
            <person name="Quesneville H."/>
            <person name="Ram K.R."/>
            <person name="Rand D."/>
            <person name="Rasmussen M.D."/>
            <person name="Reed L.K."/>
            <person name="Reenan R."/>
            <person name="Reily A."/>
            <person name="Remington K.A."/>
            <person name="Rieger T.T."/>
            <person name="Ritchie M.G."/>
            <person name="Robin C."/>
            <person name="Rogers Y.H."/>
            <person name="Rohde C."/>
            <person name="Rozas J."/>
            <person name="Rubenfield M.J."/>
            <person name="Ruiz A."/>
            <person name="Russo S."/>
            <person name="Salzberg S.L."/>
            <person name="Sanchez-Gracia A."/>
            <person name="Saranga D.J."/>
            <person name="Sato H."/>
            <person name="Schaeffer S.W."/>
            <person name="Schatz M.C."/>
            <person name="Schlenke T."/>
            <person name="Schwartz R."/>
            <person name="Segarra C."/>
            <person name="Singh R.S."/>
            <person name="Sirot L."/>
            <person name="Sirota M."/>
            <person name="Sisneros N.B."/>
            <person name="Smith C.D."/>
            <person name="Smith T.F."/>
            <person name="Spieth J."/>
            <person name="Stage D.E."/>
            <person name="Stark A."/>
            <person name="Stephan W."/>
            <person name="Strausberg R.L."/>
            <person name="Strempel S."/>
            <person name="Sturgill D."/>
            <person name="Sutton G."/>
            <person name="Sutton G.G."/>
            <person name="Tao W."/>
            <person name="Teichmann S."/>
            <person name="Tobari Y.N."/>
            <person name="Tomimura Y."/>
            <person name="Tsolas J.M."/>
            <person name="Valente V.L."/>
            <person name="Venter E."/>
            <person name="Venter J.C."/>
            <person name="Vicario S."/>
            <person name="Vieira F.G."/>
            <person name="Vilella A.J."/>
            <person name="Villasante A."/>
            <person name="Walenz B."/>
            <person name="Wang J."/>
            <person name="Wasserman M."/>
            <person name="Watts T."/>
            <person name="Wilson D."/>
            <person name="Wilson R.K."/>
            <person name="Wing R.A."/>
            <person name="Wolfner M.F."/>
            <person name="Wong A."/>
            <person name="Wong G.K."/>
            <person name="Wu C.I."/>
            <person name="Wu G."/>
            <person name="Yamamoto D."/>
            <person name="Yang H.P."/>
            <person name="Yang S.P."/>
            <person name="Yorke J.A."/>
            <person name="Yoshida K."/>
            <person name="Zdobnov E."/>
            <person name="Zhang P."/>
            <person name="Zhang Y."/>
            <person name="Zimin A.V."/>
            <person name="Baldwin J."/>
            <person name="Abdouelleil A."/>
            <person name="Abdulkadir J."/>
            <person name="Abebe A."/>
            <person name="Abera B."/>
            <person name="Abreu J."/>
            <person name="Acer S.C."/>
            <person name="Aftuck L."/>
            <person name="Alexander A."/>
            <person name="An P."/>
            <person name="Anderson E."/>
            <person name="Anderson S."/>
            <person name="Arachi H."/>
            <person name="Azer M."/>
            <person name="Bachantsang P."/>
            <person name="Barry A."/>
            <person name="Bayul T."/>
            <person name="Berlin A."/>
            <person name="Bessette D."/>
            <person name="Bloom T."/>
            <person name="Blye J."/>
            <person name="Boguslavskiy L."/>
            <person name="Bonnet C."/>
            <person name="Boukhgalter B."/>
            <person name="Bourzgui I."/>
            <person name="Brown A."/>
            <person name="Cahill P."/>
            <person name="Channer S."/>
            <person name="Cheshatsang Y."/>
            <person name="Chuda L."/>
            <person name="Citroen M."/>
            <person name="Collymore A."/>
            <person name="Cooke P."/>
            <person name="Costello M."/>
            <person name="D'Aco K."/>
            <person name="Daza R."/>
            <person name="De Haan G."/>
            <person name="DeGray S."/>
            <person name="DeMaso C."/>
            <person name="Dhargay N."/>
            <person name="Dooley K."/>
            <person name="Dooley E."/>
            <person name="Doricent M."/>
            <person name="Dorje P."/>
            <person name="Dorjee K."/>
            <person name="Dupes A."/>
            <person name="Elong R."/>
            <person name="Falk J."/>
            <person name="Farina A."/>
            <person name="Faro S."/>
            <person name="Ferguson D."/>
            <person name="Fisher S."/>
            <person name="Foley C.D."/>
            <person name="Franke A."/>
            <person name="Friedrich D."/>
            <person name="Gadbois L."/>
            <person name="Gearin G."/>
            <person name="Gearin C.R."/>
            <person name="Giannoukos G."/>
            <person name="Goode T."/>
            <person name="Graham J."/>
            <person name="Grandbois E."/>
            <person name="Grewal S."/>
            <person name="Gyaltsen K."/>
            <person name="Hafez N."/>
            <person name="Hagos B."/>
            <person name="Hall J."/>
            <person name="Henson C."/>
            <person name="Hollinger A."/>
            <person name="Honan T."/>
            <person name="Huard M.D."/>
            <person name="Hughes L."/>
            <person name="Hurhula B."/>
            <person name="Husby M.E."/>
            <person name="Kamat A."/>
            <person name="Kanga B."/>
            <person name="Kashin S."/>
            <person name="Khazanovich D."/>
            <person name="Kisner P."/>
            <person name="Lance K."/>
            <person name="Lara M."/>
            <person name="Lee W."/>
            <person name="Lennon N."/>
            <person name="Letendre F."/>
            <person name="LeVine R."/>
            <person name="Lipovsky A."/>
            <person name="Liu X."/>
            <person name="Liu J."/>
            <person name="Liu S."/>
            <person name="Lokyitsang T."/>
            <person name="Lokyitsang Y."/>
            <person name="Lubonja R."/>
            <person name="Lui A."/>
            <person name="MacDonald P."/>
            <person name="Magnisalis V."/>
            <person name="Maru K."/>
            <person name="Matthews C."/>
            <person name="McCusker W."/>
            <person name="McDonough S."/>
            <person name="Mehta T."/>
            <person name="Meldrim J."/>
            <person name="Meneus L."/>
            <person name="Mihai O."/>
            <person name="Mihalev A."/>
            <person name="Mihova T."/>
            <person name="Mittelman R."/>
            <person name="Mlenga V."/>
            <person name="Montmayeur A."/>
            <person name="Mulrain L."/>
            <person name="Navidi A."/>
            <person name="Naylor J."/>
            <person name="Negash T."/>
            <person name="Nguyen T."/>
            <person name="Nguyen N."/>
            <person name="Nicol R."/>
            <person name="Norbu C."/>
            <person name="Norbu N."/>
            <person name="Novod N."/>
            <person name="O'Neill B."/>
            <person name="Osman S."/>
            <person name="Markiewicz E."/>
            <person name="Oyono O.L."/>
            <person name="Patti C."/>
            <person name="Phunkhang P."/>
            <person name="Pierre F."/>
            <person name="Priest M."/>
            <person name="Raghuraman S."/>
            <person name="Rege F."/>
            <person name="Reyes R."/>
            <person name="Rise C."/>
            <person name="Rogov P."/>
            <person name="Ross K."/>
            <person name="Ryan E."/>
            <person name="Settipalli S."/>
            <person name="Shea T."/>
            <person name="Sherpa N."/>
            <person name="Shi L."/>
            <person name="Shih D."/>
            <person name="Sparrow T."/>
            <person name="Spaulding J."/>
            <person name="Stalker J."/>
            <person name="Stange-Thomann N."/>
            <person name="Stavropoulos S."/>
            <person name="Stone C."/>
            <person name="Strader C."/>
            <person name="Tesfaye S."/>
            <person name="Thomson T."/>
            <person name="Thoulutsang Y."/>
            <person name="Thoulutsang D."/>
            <person name="Topham K."/>
            <person name="Topping I."/>
            <person name="Tsamla T."/>
            <person name="Vassiliev H."/>
            <person name="Vo A."/>
            <person name="Wangchuk T."/>
            <person name="Wangdi T."/>
            <person name="Weiand M."/>
            <person name="Wilkinson J."/>
            <person name="Wilson A."/>
            <person name="Yadav S."/>
            <person name="Young G."/>
            <person name="Yu Q."/>
            <person name="Zembek L."/>
            <person name="Zhong D."/>
            <person name="Zimmer A."/>
            <person name="Zwirko Z."/>
            <person name="Jaffe D.B."/>
            <person name="Alvarez P."/>
            <person name="Brockman W."/>
            <person name="Butler J."/>
            <person name="Chin C."/>
            <person name="Gnerre S."/>
            <person name="Grabherr M."/>
            <person name="Kleber M."/>
            <person name="Mauceli E."/>
            <person name="MacCallum I."/>
        </authorList>
    </citation>
    <scope>NUCLEOTIDE SEQUENCE [LARGE SCALE GENOMIC DNA]</scope>
    <source>
        <strain evidence="3">MSH-3 / Tucson 14011-0111.49</strain>
    </source>
</reference>
<dbReference type="OMA" id="AHTNLYY"/>
<dbReference type="KEGG" id="dpe:6593622"/>
<accession>B4GKX0</accession>
<dbReference type="HOGENOM" id="CLU_095450_0_0_1"/>
<sequence>MDNSTTTLSYTHKQLDQRPESNTDSLTYQEKQSAKRRQTKELFRPWLDKASPPTACPPESTAPALGPTFRPTLAETPRQLSPREHQRRHRSLLASRRAEQAQAQYLELMAVLEQQAHTNLYYRQLLPRQHQQFLKQMALDQQMLANGAQQ</sequence>
<proteinExistence type="predicted"/>
<feature type="region of interest" description="Disordered" evidence="1">
    <location>
        <begin position="1"/>
        <end position="96"/>
    </location>
</feature>
<evidence type="ECO:0000313" key="3">
    <source>
        <dbReference type="Proteomes" id="UP000008744"/>
    </source>
</evidence>
<dbReference type="EMBL" id="CH479184">
    <property type="protein sequence ID" value="EDW37286.1"/>
    <property type="molecule type" value="Genomic_DNA"/>
</dbReference>
<protein>
    <submittedName>
        <fullName evidence="2">GL26179</fullName>
    </submittedName>
</protein>
<evidence type="ECO:0000313" key="2">
    <source>
        <dbReference type="EMBL" id="EDW37286.1"/>
    </source>
</evidence>
<keyword evidence="3" id="KW-1185">Reference proteome</keyword>
<evidence type="ECO:0000256" key="1">
    <source>
        <dbReference type="SAM" id="MobiDB-lite"/>
    </source>
</evidence>
<feature type="compositionally biased region" description="Polar residues" evidence="1">
    <location>
        <begin position="22"/>
        <end position="31"/>
    </location>
</feature>
<organism evidence="3">
    <name type="scientific">Drosophila persimilis</name>
    <name type="common">Fruit fly</name>
    <dbReference type="NCBI Taxonomy" id="7234"/>
    <lineage>
        <taxon>Eukaryota</taxon>
        <taxon>Metazoa</taxon>
        <taxon>Ecdysozoa</taxon>
        <taxon>Arthropoda</taxon>
        <taxon>Hexapoda</taxon>
        <taxon>Insecta</taxon>
        <taxon>Pterygota</taxon>
        <taxon>Neoptera</taxon>
        <taxon>Endopterygota</taxon>
        <taxon>Diptera</taxon>
        <taxon>Brachycera</taxon>
        <taxon>Muscomorpha</taxon>
        <taxon>Ephydroidea</taxon>
        <taxon>Drosophilidae</taxon>
        <taxon>Drosophila</taxon>
        <taxon>Sophophora</taxon>
    </lineage>
</organism>
<dbReference type="STRING" id="7234.B4GKX0"/>
<dbReference type="PhylomeDB" id="B4GKX0"/>
<feature type="compositionally biased region" description="Polar residues" evidence="1">
    <location>
        <begin position="1"/>
        <end position="12"/>
    </location>
</feature>
<gene>
    <name evidence="2" type="primary">Dper\GL26179</name>
    <name evidence="2" type="ORF">Dper_GL26179</name>
</gene>
<dbReference type="Proteomes" id="UP000008744">
    <property type="component" value="Unassembled WGS sequence"/>
</dbReference>
<dbReference type="AlphaFoldDB" id="B4GKX0"/>
<dbReference type="OrthoDB" id="8061986at2759"/>
<name>B4GKX0_DROPE</name>